<keyword evidence="2" id="KW-1185">Reference proteome</keyword>
<evidence type="ECO:0000313" key="2">
    <source>
        <dbReference type="Proteomes" id="UP000676194"/>
    </source>
</evidence>
<dbReference type="RefSeq" id="WP_213496990.1">
    <property type="nucleotide sequence ID" value="NZ_CP074694.1"/>
</dbReference>
<evidence type="ECO:0000313" key="1">
    <source>
        <dbReference type="EMBL" id="QVL32232.1"/>
    </source>
</evidence>
<organism evidence="1 2">
    <name type="scientific">Telmatocola sphagniphila</name>
    <dbReference type="NCBI Taxonomy" id="1123043"/>
    <lineage>
        <taxon>Bacteria</taxon>
        <taxon>Pseudomonadati</taxon>
        <taxon>Planctomycetota</taxon>
        <taxon>Planctomycetia</taxon>
        <taxon>Gemmatales</taxon>
        <taxon>Gemmataceae</taxon>
    </lineage>
</organism>
<accession>A0A8E6B5F2</accession>
<dbReference type="KEGG" id="tsph:KIH39_25930"/>
<dbReference type="AlphaFoldDB" id="A0A8E6B5F2"/>
<proteinExistence type="predicted"/>
<dbReference type="Proteomes" id="UP000676194">
    <property type="component" value="Chromosome"/>
</dbReference>
<protein>
    <submittedName>
        <fullName evidence="1">Uncharacterized protein</fullName>
    </submittedName>
</protein>
<dbReference type="EMBL" id="CP074694">
    <property type="protein sequence ID" value="QVL32232.1"/>
    <property type="molecule type" value="Genomic_DNA"/>
</dbReference>
<sequence>MKEGCTPLEVLAILSLNDYDLAVRCLEVVKLKLHSILPANIGYRIELIPLCHHQPDNYYPALGVFGPHSLKDAEMADRLINAWVDQQGIDWLIAQTTSLECPTWESLKNSGM</sequence>
<gene>
    <name evidence="1" type="ORF">KIH39_25930</name>
</gene>
<reference evidence="1" key="1">
    <citation type="submission" date="2021-05" db="EMBL/GenBank/DDBJ databases">
        <title>Complete genome sequence of the cellulolytic planctomycete Telmatocola sphagniphila SP2T and characterization of the first cellulase from planctomycetes.</title>
        <authorList>
            <person name="Rakitin A.L."/>
            <person name="Beletsky A.V."/>
            <person name="Naumoff D.G."/>
            <person name="Kulichevskaya I.S."/>
            <person name="Mardanov A.V."/>
            <person name="Ravin N.V."/>
            <person name="Dedysh S.N."/>
        </authorList>
    </citation>
    <scope>NUCLEOTIDE SEQUENCE</scope>
    <source>
        <strain evidence="1">SP2T</strain>
    </source>
</reference>
<name>A0A8E6B5F2_9BACT</name>